<dbReference type="Proteomes" id="UP000291917">
    <property type="component" value="Unassembled WGS sequence"/>
</dbReference>
<protein>
    <submittedName>
        <fullName evidence="2">Tyrosine-type recombinase/integrase</fullName>
    </submittedName>
</protein>
<dbReference type="Gene3D" id="1.10.443.10">
    <property type="entry name" value="Intergrase catalytic core"/>
    <property type="match status" value="1"/>
</dbReference>
<evidence type="ECO:0000256" key="1">
    <source>
        <dbReference type="ARBA" id="ARBA00023172"/>
    </source>
</evidence>
<comment type="caution">
    <text evidence="3">The sequence shown here is derived from an EMBL/GenBank/DDBJ whole genome shotgun (WGS) entry which is preliminary data.</text>
</comment>
<accession>A0A4Q5H2C6</accession>
<organism evidence="3 4">
    <name type="scientific">Bacteroides eggerthii</name>
    <dbReference type="NCBI Taxonomy" id="28111"/>
    <lineage>
        <taxon>Bacteria</taxon>
        <taxon>Pseudomonadati</taxon>
        <taxon>Bacteroidota</taxon>
        <taxon>Bacteroidia</taxon>
        <taxon>Bacteroidales</taxon>
        <taxon>Bacteroidaceae</taxon>
        <taxon>Bacteroides</taxon>
    </lineage>
</organism>
<evidence type="ECO:0000313" key="4">
    <source>
        <dbReference type="Proteomes" id="UP000291917"/>
    </source>
</evidence>
<evidence type="ECO:0000313" key="2">
    <source>
        <dbReference type="EMBL" id="KAA5274464.1"/>
    </source>
</evidence>
<evidence type="ECO:0000313" key="5">
    <source>
        <dbReference type="Proteomes" id="UP000335496"/>
    </source>
</evidence>
<dbReference type="GO" id="GO:0006310">
    <property type="term" value="P:DNA recombination"/>
    <property type="evidence" value="ECO:0007669"/>
    <property type="project" value="UniProtKB-KW"/>
</dbReference>
<keyword evidence="5" id="KW-1185">Reference proteome</keyword>
<keyword evidence="1" id="KW-0233">DNA recombination</keyword>
<reference evidence="2 5" key="1">
    <citation type="journal article" date="2019" name="Nat. Med.">
        <title>A library of human gut bacterial isolates paired with longitudinal multiomics data enables mechanistic microbiome research.</title>
        <authorList>
            <person name="Poyet M."/>
            <person name="Groussin M."/>
            <person name="Gibbons S.M."/>
            <person name="Avila-Pacheco J."/>
            <person name="Jiang X."/>
            <person name="Kearney S.M."/>
            <person name="Perrotta A.R."/>
            <person name="Berdy B."/>
            <person name="Zhao S."/>
            <person name="Lieberman T.D."/>
            <person name="Swanson P.K."/>
            <person name="Smith M."/>
            <person name="Roesemann S."/>
            <person name="Alexander J.E."/>
            <person name="Rich S.A."/>
            <person name="Livny J."/>
            <person name="Vlamakis H."/>
            <person name="Clish C."/>
            <person name="Bullock K."/>
            <person name="Deik A."/>
            <person name="Scott J."/>
            <person name="Pierce K.A."/>
            <person name="Xavier R.J."/>
            <person name="Alm E.J."/>
        </authorList>
    </citation>
    <scope>NUCLEOTIDE SEQUENCE [LARGE SCALE GENOMIC DNA]</scope>
    <source>
        <strain evidence="2 5">BIOML-A1</strain>
    </source>
</reference>
<proteinExistence type="predicted"/>
<dbReference type="GO" id="GO:0015074">
    <property type="term" value="P:DNA integration"/>
    <property type="evidence" value="ECO:0007669"/>
    <property type="project" value="InterPro"/>
</dbReference>
<dbReference type="SUPFAM" id="SSF56349">
    <property type="entry name" value="DNA breaking-rejoining enzymes"/>
    <property type="match status" value="1"/>
</dbReference>
<name>A0A4Q5H2C6_9BACE</name>
<dbReference type="EMBL" id="RCXL01000008">
    <property type="protein sequence ID" value="RYT75239.1"/>
    <property type="molecule type" value="Genomic_DNA"/>
</dbReference>
<evidence type="ECO:0000313" key="3">
    <source>
        <dbReference type="EMBL" id="RYT75239.1"/>
    </source>
</evidence>
<dbReference type="Proteomes" id="UP000335496">
    <property type="component" value="Unassembled WGS sequence"/>
</dbReference>
<gene>
    <name evidence="3" type="ORF">EAJ03_07245</name>
    <name evidence="2" type="ORF">F2Z23_07920</name>
</gene>
<dbReference type="AlphaFoldDB" id="A0A4Q5H2C6"/>
<dbReference type="InterPro" id="IPR011010">
    <property type="entry name" value="DNA_brk_join_enz"/>
</dbReference>
<dbReference type="EMBL" id="VVZX01000008">
    <property type="protein sequence ID" value="KAA5274464.1"/>
    <property type="molecule type" value="Genomic_DNA"/>
</dbReference>
<sequence length="81" mass="9241">MIYCAIIAFFLCFVFIFYISRHSWATTAKEEGVAIAMISEGLGHSSEKVTNVYLASFNNNAMSKANRKVISRIYPKKKKKR</sequence>
<reference evidence="3 4" key="2">
    <citation type="journal article" date="2019" name="Science, e1252229">
        <title>Invertible promoters mediate bacterial phase variation, antibiotic resistance, and host adaptation in the gut.</title>
        <authorList>
            <person name="Jiang X."/>
            <person name="Hall A.B."/>
            <person name="Arthur T.D."/>
            <person name="Plichta D.R."/>
            <person name="Covington C.T."/>
            <person name="Poyet M."/>
            <person name="Crothers J."/>
            <person name="Moses P.L."/>
            <person name="Tolonen A.C."/>
            <person name="Vlamakis H."/>
            <person name="Alm E.J."/>
            <person name="Xavier R.J."/>
        </authorList>
    </citation>
    <scope>NUCLEOTIDE SEQUENCE [LARGE SCALE GENOMIC DNA]</scope>
    <source>
        <strain evidence="4">bj_0095</strain>
        <strain evidence="3">Bj_0095</strain>
    </source>
</reference>
<dbReference type="GO" id="GO:0003677">
    <property type="term" value="F:DNA binding"/>
    <property type="evidence" value="ECO:0007669"/>
    <property type="project" value="InterPro"/>
</dbReference>
<dbReference type="InterPro" id="IPR013762">
    <property type="entry name" value="Integrase-like_cat_sf"/>
</dbReference>